<organism evidence="5 6">
    <name type="scientific">Cohnella phaseoli</name>
    <dbReference type="NCBI Taxonomy" id="456490"/>
    <lineage>
        <taxon>Bacteria</taxon>
        <taxon>Bacillati</taxon>
        <taxon>Bacillota</taxon>
        <taxon>Bacilli</taxon>
        <taxon>Bacillales</taxon>
        <taxon>Paenibacillaceae</taxon>
        <taxon>Cohnella</taxon>
    </lineage>
</organism>
<reference evidence="5 6" key="1">
    <citation type="submission" date="2018-07" db="EMBL/GenBank/DDBJ databases">
        <title>Genomic Encyclopedia of Type Strains, Phase III (KMG-III): the genomes of soil and plant-associated and newly described type strains.</title>
        <authorList>
            <person name="Whitman W."/>
        </authorList>
    </citation>
    <scope>NUCLEOTIDE SEQUENCE [LARGE SCALE GENOMIC DNA]</scope>
    <source>
        <strain evidence="5 6">CECT 7287</strain>
    </source>
</reference>
<accession>A0A3D9KG56</accession>
<keyword evidence="6" id="KW-1185">Reference proteome</keyword>
<evidence type="ECO:0000259" key="4">
    <source>
        <dbReference type="PROSITE" id="PS01124"/>
    </source>
</evidence>
<dbReference type="OrthoDB" id="9782503at2"/>
<evidence type="ECO:0000313" key="6">
    <source>
        <dbReference type="Proteomes" id="UP000256977"/>
    </source>
</evidence>
<dbReference type="AlphaFoldDB" id="A0A3D9KG56"/>
<dbReference type="SMART" id="SM00342">
    <property type="entry name" value="HTH_ARAC"/>
    <property type="match status" value="1"/>
</dbReference>
<dbReference type="Pfam" id="PF12833">
    <property type="entry name" value="HTH_18"/>
    <property type="match status" value="1"/>
</dbReference>
<gene>
    <name evidence="5" type="ORF">DFP98_105265</name>
</gene>
<dbReference type="EMBL" id="QRDZ01000005">
    <property type="protein sequence ID" value="RED85254.1"/>
    <property type="molecule type" value="Genomic_DNA"/>
</dbReference>
<dbReference type="PANTHER" id="PTHR47893">
    <property type="entry name" value="REGULATORY PROTEIN PCHR"/>
    <property type="match status" value="1"/>
</dbReference>
<evidence type="ECO:0000256" key="3">
    <source>
        <dbReference type="ARBA" id="ARBA00023163"/>
    </source>
</evidence>
<dbReference type="InterPro" id="IPR018060">
    <property type="entry name" value="HTH_AraC"/>
</dbReference>
<comment type="caution">
    <text evidence="5">The sequence shown here is derived from an EMBL/GenBank/DDBJ whole genome shotgun (WGS) entry which is preliminary data.</text>
</comment>
<dbReference type="Proteomes" id="UP000256977">
    <property type="component" value="Unassembled WGS sequence"/>
</dbReference>
<proteinExistence type="predicted"/>
<evidence type="ECO:0000256" key="1">
    <source>
        <dbReference type="ARBA" id="ARBA00023015"/>
    </source>
</evidence>
<keyword evidence="3" id="KW-0804">Transcription</keyword>
<keyword evidence="1" id="KW-0805">Transcription regulation</keyword>
<dbReference type="PROSITE" id="PS01124">
    <property type="entry name" value="HTH_ARAC_FAMILY_2"/>
    <property type="match status" value="1"/>
</dbReference>
<dbReference type="SUPFAM" id="SSF46689">
    <property type="entry name" value="Homeodomain-like"/>
    <property type="match status" value="1"/>
</dbReference>
<protein>
    <submittedName>
        <fullName evidence="5">AraC family transcriptional regulator</fullName>
    </submittedName>
</protein>
<name>A0A3D9KG56_9BACL</name>
<dbReference type="PANTHER" id="PTHR47893:SF1">
    <property type="entry name" value="REGULATORY PROTEIN PCHR"/>
    <property type="match status" value="1"/>
</dbReference>
<keyword evidence="2" id="KW-0238">DNA-binding</keyword>
<feature type="domain" description="HTH araC/xylS-type" evidence="4">
    <location>
        <begin position="241"/>
        <end position="339"/>
    </location>
</feature>
<dbReference type="InterPro" id="IPR053142">
    <property type="entry name" value="PchR_regulatory_protein"/>
</dbReference>
<evidence type="ECO:0000256" key="2">
    <source>
        <dbReference type="ARBA" id="ARBA00023125"/>
    </source>
</evidence>
<dbReference type="GO" id="GO:0003700">
    <property type="term" value="F:DNA-binding transcription factor activity"/>
    <property type="evidence" value="ECO:0007669"/>
    <property type="project" value="InterPro"/>
</dbReference>
<dbReference type="InterPro" id="IPR020449">
    <property type="entry name" value="Tscrpt_reg_AraC-type_HTH"/>
</dbReference>
<sequence length="345" mass="38832">MAHHFSVHTGNGYMRMLEQYKAIHGQLGTVRFLPNHAAGSGVVYDIKPEYGQGTLQMYLLQSNVMLLIYDFVLTDEMVTAFDLDDDYFELEYCIDGSMHIHERQAGEARFAANELSVSLSQAVSGNIRRNAGQAYRGVSITGSRAALPAYFGSAGIGIWNETIERMDARERAEYYLGAQASPEIASAFLQIYHCRLPVLTRALFYESKVSEILSAIVSLEIERVSDYVAISLSPHEYRQIKRIPRLLMESPEECPTLSSLSDQLGIALKRLTKGFKMLYGDTIFSYHRKQTLQQASSLLLGTDRSVSEIAYEVGYSNPSNFGVAFKKHFGMTPMQYRETSILHKR</sequence>
<dbReference type="PRINTS" id="PR00032">
    <property type="entry name" value="HTHARAC"/>
</dbReference>
<dbReference type="InterPro" id="IPR009057">
    <property type="entry name" value="Homeodomain-like_sf"/>
</dbReference>
<evidence type="ECO:0000313" key="5">
    <source>
        <dbReference type="EMBL" id="RED85254.1"/>
    </source>
</evidence>
<dbReference type="RefSeq" id="WP_116060250.1">
    <property type="nucleotide sequence ID" value="NZ_QRDZ01000005.1"/>
</dbReference>
<dbReference type="Gene3D" id="1.10.10.60">
    <property type="entry name" value="Homeodomain-like"/>
    <property type="match status" value="1"/>
</dbReference>
<dbReference type="GO" id="GO:0043565">
    <property type="term" value="F:sequence-specific DNA binding"/>
    <property type="evidence" value="ECO:0007669"/>
    <property type="project" value="InterPro"/>
</dbReference>